<dbReference type="OrthoDB" id="82343at2"/>
<evidence type="ECO:0000256" key="1">
    <source>
        <dbReference type="SAM" id="Coils"/>
    </source>
</evidence>
<dbReference type="RefSeq" id="WP_008800649.1">
    <property type="nucleotide sequence ID" value="NZ_GG657971.1"/>
</dbReference>
<evidence type="ECO:0000313" key="4">
    <source>
        <dbReference type="Proteomes" id="UP000002975"/>
    </source>
</evidence>
<gene>
    <name evidence="3" type="ORF">FSBG_00067</name>
</gene>
<dbReference type="InterPro" id="IPR005039">
    <property type="entry name" value="Ant_C"/>
</dbReference>
<keyword evidence="4" id="KW-1185">Reference proteome</keyword>
<sequence>MNDLQNKNTFTSLELTQLINQYRKEEGDRKELQHKSLLEIIREEFSEEIGEQKILPTSYKDQWNREQPMFILNLQQSRQVLVRESKFVRKAVIKYIDELESRLKGQFQIPTSFAEALRLAAEQQEKIEELALDNKVKDQQISELQPKASYYDLILQCKDLLSMTVIAKDYGKSAEWMNKKLHQLGVQFKQSGVWFLYQKYAENGYTQTKTQNYSKSDGTQGARPHMYWTQKGRLFLYDLLKNNGVYPMIEIEEVRTNIAFIWGTGNEDR</sequence>
<organism evidence="3 4">
    <name type="scientific">Fusobacterium gonidiaformans 3-1-5R</name>
    <dbReference type="NCBI Taxonomy" id="469605"/>
    <lineage>
        <taxon>Bacteria</taxon>
        <taxon>Fusobacteriati</taxon>
        <taxon>Fusobacteriota</taxon>
        <taxon>Fusobacteriia</taxon>
        <taxon>Fusobacteriales</taxon>
        <taxon>Fusobacteriaceae</taxon>
        <taxon>Fusobacterium</taxon>
    </lineage>
</organism>
<proteinExistence type="predicted"/>
<dbReference type="HOGENOM" id="CLU_046670_7_4_0"/>
<protein>
    <submittedName>
        <fullName evidence="3">Toxin-antitoxin system, toxin component, Bro domain protein</fullName>
    </submittedName>
</protein>
<dbReference type="AlphaFoldDB" id="E5BEN9"/>
<name>E5BEN9_9FUSO</name>
<accession>E5BEN9</accession>
<feature type="domain" description="Antirepressor protein C-terminal" evidence="2">
    <location>
        <begin position="139"/>
        <end position="242"/>
    </location>
</feature>
<feature type="coiled-coil region" evidence="1">
    <location>
        <begin position="113"/>
        <end position="140"/>
    </location>
</feature>
<dbReference type="Proteomes" id="UP000002975">
    <property type="component" value="Unassembled WGS sequence"/>
</dbReference>
<evidence type="ECO:0000259" key="2">
    <source>
        <dbReference type="Pfam" id="PF03374"/>
    </source>
</evidence>
<keyword evidence="1" id="KW-0175">Coiled coil</keyword>
<dbReference type="BioCyc" id="FSP469605-HMP:GTSP-68-MONOMER"/>
<evidence type="ECO:0000313" key="3">
    <source>
        <dbReference type="EMBL" id="EFS20570.1"/>
    </source>
</evidence>
<reference evidence="3 4" key="1">
    <citation type="submission" date="2009-02" db="EMBL/GenBank/DDBJ databases">
        <title>The Genome Sequence of Fusobacterium sp. 3_1_5R.</title>
        <authorList>
            <consortium name="The Broad Institute Genome Sequencing Platform"/>
            <person name="Ward D."/>
            <person name="Young S.K."/>
            <person name="Kodira C.D."/>
            <person name="Zeng Q."/>
            <person name="Koehrsen M."/>
            <person name="Alvarado L."/>
            <person name="Berlin A."/>
            <person name="Borenstein D."/>
            <person name="Chen Z."/>
            <person name="Engels R."/>
            <person name="Freedman E."/>
            <person name="Gellesch M."/>
            <person name="Goldberg J."/>
            <person name="Griggs A."/>
            <person name="Gujja S."/>
            <person name="Heiman D."/>
            <person name="Hepburn T."/>
            <person name="Howarth C."/>
            <person name="Jen D."/>
            <person name="Larson L."/>
            <person name="Lewis B."/>
            <person name="Mehta T."/>
            <person name="Park D."/>
            <person name="Pearson M."/>
            <person name="Roberts A."/>
            <person name="Saif S."/>
            <person name="Shea T."/>
            <person name="Shenoy N."/>
            <person name="Sisk P."/>
            <person name="Stolte C."/>
            <person name="Sykes S."/>
            <person name="Walk T."/>
            <person name="White J."/>
            <person name="Yandava C."/>
            <person name="Allen-Vercoe E."/>
            <person name="Strauss J."/>
            <person name="Ambrose C."/>
            <person name="Lander E."/>
            <person name="Nusbaum C."/>
            <person name="Galagan J."/>
            <person name="Birren B."/>
        </authorList>
    </citation>
    <scope>NUCLEOTIDE SEQUENCE [LARGE SCALE GENOMIC DNA]</scope>
    <source>
        <strain evidence="3 4">3_1_5R</strain>
    </source>
</reference>
<dbReference type="GO" id="GO:0003677">
    <property type="term" value="F:DNA binding"/>
    <property type="evidence" value="ECO:0007669"/>
    <property type="project" value="InterPro"/>
</dbReference>
<dbReference type="EMBL" id="GG657971">
    <property type="protein sequence ID" value="EFS20570.1"/>
    <property type="molecule type" value="Genomic_DNA"/>
</dbReference>
<feature type="coiled-coil region" evidence="1">
    <location>
        <begin position="1"/>
        <end position="35"/>
    </location>
</feature>
<dbReference type="Pfam" id="PF03374">
    <property type="entry name" value="ANT"/>
    <property type="match status" value="1"/>
</dbReference>